<dbReference type="AlphaFoldDB" id="A0A126SZ06"/>
<evidence type="ECO:0000313" key="1">
    <source>
        <dbReference type="EMBL" id="AMK59513.1"/>
    </source>
</evidence>
<dbReference type="EMBL" id="KU144991">
    <property type="protein sequence ID" value="AMK59513.1"/>
    <property type="molecule type" value="Genomic_DNA"/>
</dbReference>
<keyword evidence="1" id="KW-0378">Hydrolase</keyword>
<proteinExistence type="predicted"/>
<organism evidence="1">
    <name type="scientific">uncultured bacterium UPO68_UPO87</name>
    <dbReference type="NCBI Taxonomy" id="1776988"/>
    <lineage>
        <taxon>Bacteria</taxon>
        <taxon>environmental samples</taxon>
    </lineage>
</organism>
<sequence>MTISSESELEGLRAIGRNLADPCAPTVQYEHSLVVTKNGPVILTLA</sequence>
<keyword evidence="1" id="KW-0031">Aminopeptidase</keyword>
<keyword evidence="1" id="KW-0645">Protease</keyword>
<protein>
    <submittedName>
        <fullName evidence="1">Methionine aminopeptidase</fullName>
    </submittedName>
</protein>
<dbReference type="GO" id="GO:0004177">
    <property type="term" value="F:aminopeptidase activity"/>
    <property type="evidence" value="ECO:0007669"/>
    <property type="project" value="UniProtKB-KW"/>
</dbReference>
<reference evidence="1" key="1">
    <citation type="journal article" date="2016" name="Appl. Environ. Microbiol.">
        <title>Functional Metagenomics of a Biostimulated Petroleum-Contaminated Soil Reveals an Extraordinary Diversity of Extradiol Dioxygenases.</title>
        <authorList>
            <person name="Terron-Gonzalez L."/>
            <person name="Martin-Cabello G."/>
            <person name="Ferrer M."/>
            <person name="Santero E."/>
        </authorList>
    </citation>
    <scope>NUCLEOTIDE SEQUENCE</scope>
</reference>
<name>A0A126SZ06_9BACT</name>
<accession>A0A126SZ06</accession>